<accession>A0AAJ6L2E9</accession>
<dbReference type="SUPFAM" id="SSF48371">
    <property type="entry name" value="ARM repeat"/>
    <property type="match status" value="1"/>
</dbReference>
<dbReference type="Proteomes" id="UP001235874">
    <property type="component" value="Chromosome"/>
</dbReference>
<sequence length="150" mass="16695">MMIGRDAGPLIALLNDDDPQVRGRAAYVLATALTAGQDIAGALRERLDVERDPTVQMNLILGLAQHDSERDLATRALDWTRALWSDPASASGVRLGAAIAWLALTPESAPPELRRVLADMPMPATYELAWIWWLDVRPGRLEDWWQDLTR</sequence>
<dbReference type="InterPro" id="IPR011989">
    <property type="entry name" value="ARM-like"/>
</dbReference>
<dbReference type="Gene3D" id="1.25.10.10">
    <property type="entry name" value="Leucine-rich Repeat Variant"/>
    <property type="match status" value="1"/>
</dbReference>
<evidence type="ECO:0000313" key="2">
    <source>
        <dbReference type="Proteomes" id="UP001235874"/>
    </source>
</evidence>
<dbReference type="RefSeq" id="WP_306270732.1">
    <property type="nucleotide sequence ID" value="NZ_CP130472.1"/>
</dbReference>
<protein>
    <submittedName>
        <fullName evidence="1">HEAT repeat domain-containing protein</fullName>
    </submittedName>
</protein>
<dbReference type="KEGG" id="mprn:Q3V37_18000"/>
<dbReference type="Pfam" id="PF13646">
    <property type="entry name" value="HEAT_2"/>
    <property type="match status" value="1"/>
</dbReference>
<dbReference type="EMBL" id="CP130472">
    <property type="protein sequence ID" value="WLS43306.1"/>
    <property type="molecule type" value="Genomic_DNA"/>
</dbReference>
<gene>
    <name evidence="1" type="ORF">Q3V37_18000</name>
</gene>
<reference evidence="1 2" key="1">
    <citation type="submission" date="2023-07" db="EMBL/GenBank/DDBJ databases">
        <title>Micromonospora profundi TRM 95458 converts glycerol to a new osmotic compound.</title>
        <authorList>
            <person name="Lu D."/>
        </authorList>
    </citation>
    <scope>NUCLEOTIDE SEQUENCE [LARGE SCALE GENOMIC DNA]</scope>
    <source>
        <strain evidence="1 2">TRM95458</strain>
    </source>
</reference>
<proteinExistence type="predicted"/>
<organism evidence="1 2">
    <name type="scientific">Micromonospora profundi</name>
    <dbReference type="NCBI Taxonomy" id="1420889"/>
    <lineage>
        <taxon>Bacteria</taxon>
        <taxon>Bacillati</taxon>
        <taxon>Actinomycetota</taxon>
        <taxon>Actinomycetes</taxon>
        <taxon>Micromonosporales</taxon>
        <taxon>Micromonosporaceae</taxon>
        <taxon>Micromonospora</taxon>
    </lineage>
</organism>
<dbReference type="AlphaFoldDB" id="A0AAJ6L2E9"/>
<keyword evidence="2" id="KW-1185">Reference proteome</keyword>
<evidence type="ECO:0000313" key="1">
    <source>
        <dbReference type="EMBL" id="WLS43306.1"/>
    </source>
</evidence>
<name>A0AAJ6L2E9_9ACTN</name>
<dbReference type="InterPro" id="IPR016024">
    <property type="entry name" value="ARM-type_fold"/>
</dbReference>